<evidence type="ECO:0000313" key="3">
    <source>
        <dbReference type="Proteomes" id="UP000051749"/>
    </source>
</evidence>
<evidence type="ECO:0000313" key="1">
    <source>
        <dbReference type="EMBL" id="KRN82146.1"/>
    </source>
</evidence>
<dbReference type="RefSeq" id="WP_057806846.1">
    <property type="nucleotide sequence ID" value="NZ_BJYP01000030.1"/>
</dbReference>
<dbReference type="Proteomes" id="UP000051749">
    <property type="component" value="Unassembled WGS sequence"/>
</dbReference>
<evidence type="ECO:0000313" key="4">
    <source>
        <dbReference type="Proteomes" id="UP000182818"/>
    </source>
</evidence>
<reference evidence="1 3" key="1">
    <citation type="journal article" date="2015" name="Genome Announc.">
        <title>Expanding the biotechnology potential of lactobacilli through comparative genomics of 213 strains and associated genera.</title>
        <authorList>
            <person name="Sun Z."/>
            <person name="Harris H.M."/>
            <person name="McCann A."/>
            <person name="Guo C."/>
            <person name="Argimon S."/>
            <person name="Zhang W."/>
            <person name="Yang X."/>
            <person name="Jeffery I.B."/>
            <person name="Cooney J.C."/>
            <person name="Kagawa T.F."/>
            <person name="Liu W."/>
            <person name="Song Y."/>
            <person name="Salvetti E."/>
            <person name="Wrobel A."/>
            <person name="Rasinkangas P."/>
            <person name="Parkhill J."/>
            <person name="Rea M.C."/>
            <person name="O'Sullivan O."/>
            <person name="Ritari J."/>
            <person name="Douillard F.P."/>
            <person name="Paul Ross R."/>
            <person name="Yang R."/>
            <person name="Briner A.E."/>
            <person name="Felis G.E."/>
            <person name="de Vos W.M."/>
            <person name="Barrangou R."/>
            <person name="Klaenhammer T.R."/>
            <person name="Caufield P.W."/>
            <person name="Cui Y."/>
            <person name="Zhang H."/>
            <person name="O'Toole P.W."/>
        </authorList>
    </citation>
    <scope>NUCLEOTIDE SEQUENCE [LARGE SCALE GENOMIC DNA]</scope>
    <source>
        <strain evidence="1 3">DSM 22301</strain>
    </source>
</reference>
<dbReference type="AlphaFoldDB" id="A0A0R2JY26"/>
<name>A0A0R2JY26_9LACO</name>
<dbReference type="PATRIC" id="fig|319653.3.peg.533"/>
<dbReference type="OrthoDB" id="2249034at2"/>
<dbReference type="EMBL" id="FOGK01000014">
    <property type="protein sequence ID" value="SER72030.1"/>
    <property type="molecule type" value="Genomic_DNA"/>
</dbReference>
<comment type="caution">
    <text evidence="1">The sequence shown here is derived from an EMBL/GenBank/DDBJ whole genome shotgun (WGS) entry which is preliminary data.</text>
</comment>
<reference evidence="2 4" key="2">
    <citation type="submission" date="2016-10" db="EMBL/GenBank/DDBJ databases">
        <authorList>
            <person name="Varghese N."/>
            <person name="Submissions S."/>
        </authorList>
    </citation>
    <scope>NUCLEOTIDE SEQUENCE [LARGE SCALE GENOMIC DNA]</scope>
    <source>
        <strain evidence="2 4">CGMCC 1.3889</strain>
    </source>
</reference>
<dbReference type="Proteomes" id="UP000182818">
    <property type="component" value="Unassembled WGS sequence"/>
</dbReference>
<dbReference type="EMBL" id="JQBY01000014">
    <property type="protein sequence ID" value="KRN82146.1"/>
    <property type="molecule type" value="Genomic_DNA"/>
</dbReference>
<gene>
    <name evidence="1" type="ORF">IV87_GL000523</name>
    <name evidence="2" type="ORF">SAMN04487973_1149</name>
</gene>
<keyword evidence="4" id="KW-1185">Reference proteome</keyword>
<accession>A0A0R2JY26</accession>
<proteinExistence type="predicted"/>
<sequence length="90" mass="10401">MRLVDFNLSIAELDPQLQLYFVKDNHDLPVNSLKISEHWLIMVSGKKPLTLNQFESRTQNINGATQLGFLDQIPHKLFGYHLRNDKLILG</sequence>
<dbReference type="GeneID" id="76043890"/>
<dbReference type="STRING" id="319653.SAMN04487973_1149"/>
<organism evidence="1 3">
    <name type="scientific">Pediococcus ethanolidurans</name>
    <dbReference type="NCBI Taxonomy" id="319653"/>
    <lineage>
        <taxon>Bacteria</taxon>
        <taxon>Bacillati</taxon>
        <taxon>Bacillota</taxon>
        <taxon>Bacilli</taxon>
        <taxon>Lactobacillales</taxon>
        <taxon>Lactobacillaceae</taxon>
        <taxon>Pediococcus</taxon>
    </lineage>
</organism>
<evidence type="ECO:0000313" key="2">
    <source>
        <dbReference type="EMBL" id="SER72030.1"/>
    </source>
</evidence>
<protein>
    <submittedName>
        <fullName evidence="1">Uncharacterized protein</fullName>
    </submittedName>
</protein>